<protein>
    <submittedName>
        <fullName evidence="9">Glycosyl transferase, family 4, conserved region-containing protein</fullName>
    </submittedName>
</protein>
<evidence type="ECO:0000256" key="1">
    <source>
        <dbReference type="ARBA" id="ARBA00004651"/>
    </source>
</evidence>
<keyword evidence="2" id="KW-1003">Cell membrane</keyword>
<evidence type="ECO:0000313" key="10">
    <source>
        <dbReference type="Proteomes" id="UP000006860"/>
    </source>
</evidence>
<dbReference type="Pfam" id="PF00953">
    <property type="entry name" value="Glycos_transf_4"/>
    <property type="match status" value="1"/>
</dbReference>
<dbReference type="PANTHER" id="PTHR22926">
    <property type="entry name" value="PHOSPHO-N-ACETYLMURAMOYL-PENTAPEPTIDE-TRANSFERASE"/>
    <property type="match status" value="1"/>
</dbReference>
<keyword evidence="4 8" id="KW-0812">Transmembrane</keyword>
<evidence type="ECO:0000256" key="3">
    <source>
        <dbReference type="ARBA" id="ARBA00022679"/>
    </source>
</evidence>
<evidence type="ECO:0000256" key="6">
    <source>
        <dbReference type="ARBA" id="ARBA00023136"/>
    </source>
</evidence>
<keyword evidence="10" id="KW-1185">Reference proteome</keyword>
<feature type="transmembrane region" description="Helical" evidence="8">
    <location>
        <begin position="215"/>
        <end position="234"/>
    </location>
</feature>
<keyword evidence="7" id="KW-0460">Magnesium</keyword>
<dbReference type="CDD" id="cd06853">
    <property type="entry name" value="GT_WecA_like"/>
    <property type="match status" value="1"/>
</dbReference>
<evidence type="ECO:0000256" key="2">
    <source>
        <dbReference type="ARBA" id="ARBA00022475"/>
    </source>
</evidence>
<feature type="binding site" evidence="7">
    <location>
        <position position="159"/>
    </location>
    <ligand>
        <name>Mg(2+)</name>
        <dbReference type="ChEBI" id="CHEBI:18420"/>
    </ligand>
</feature>
<dbReference type="GO" id="GO:0071555">
    <property type="term" value="P:cell wall organization"/>
    <property type="evidence" value="ECO:0007669"/>
    <property type="project" value="TreeGrafter"/>
</dbReference>
<dbReference type="HOGENOM" id="CLU_023982_2_1_0"/>
<dbReference type="GO" id="GO:0005886">
    <property type="term" value="C:plasma membrane"/>
    <property type="evidence" value="ECO:0007669"/>
    <property type="project" value="UniProtKB-SubCell"/>
</dbReference>
<keyword evidence="6 8" id="KW-0472">Membrane</keyword>
<dbReference type="EMBL" id="CP002546">
    <property type="protein sequence ID" value="ADY61776.1"/>
    <property type="molecule type" value="Genomic_DNA"/>
</dbReference>
<dbReference type="OrthoDB" id="9783652at2"/>
<dbReference type="eggNOG" id="COG0472">
    <property type="taxonomic scope" value="Bacteria"/>
</dbReference>
<feature type="transmembrane region" description="Helical" evidence="8">
    <location>
        <begin position="6"/>
        <end position="25"/>
    </location>
</feature>
<dbReference type="Proteomes" id="UP000006860">
    <property type="component" value="Chromosome"/>
</dbReference>
<keyword evidence="7" id="KW-0479">Metal-binding</keyword>
<gene>
    <name evidence="9" type="ordered locus">Plabr_4202</name>
</gene>
<comment type="cofactor">
    <cofactor evidence="7">
        <name>Mg(2+)</name>
        <dbReference type="ChEBI" id="CHEBI:18420"/>
    </cofactor>
</comment>
<evidence type="ECO:0000256" key="4">
    <source>
        <dbReference type="ARBA" id="ARBA00022692"/>
    </source>
</evidence>
<proteinExistence type="predicted"/>
<feature type="transmembrane region" description="Helical" evidence="8">
    <location>
        <begin position="321"/>
        <end position="341"/>
    </location>
</feature>
<evidence type="ECO:0000256" key="5">
    <source>
        <dbReference type="ARBA" id="ARBA00022989"/>
    </source>
</evidence>
<dbReference type="STRING" id="756272.Plabr_4202"/>
<evidence type="ECO:0000256" key="8">
    <source>
        <dbReference type="SAM" id="Phobius"/>
    </source>
</evidence>
<reference evidence="10" key="1">
    <citation type="submission" date="2011-02" db="EMBL/GenBank/DDBJ databases">
        <title>The complete genome of Planctomyces brasiliensis DSM 5305.</title>
        <authorList>
            <person name="Lucas S."/>
            <person name="Copeland A."/>
            <person name="Lapidus A."/>
            <person name="Bruce D."/>
            <person name="Goodwin L."/>
            <person name="Pitluck S."/>
            <person name="Kyrpides N."/>
            <person name="Mavromatis K."/>
            <person name="Pagani I."/>
            <person name="Ivanova N."/>
            <person name="Ovchinnikova G."/>
            <person name="Lu M."/>
            <person name="Detter J.C."/>
            <person name="Han C."/>
            <person name="Land M."/>
            <person name="Hauser L."/>
            <person name="Markowitz V."/>
            <person name="Cheng J.-F."/>
            <person name="Hugenholtz P."/>
            <person name="Woyke T."/>
            <person name="Wu D."/>
            <person name="Tindall B."/>
            <person name="Pomrenke H.G."/>
            <person name="Brambilla E."/>
            <person name="Klenk H.-P."/>
            <person name="Eisen J.A."/>
        </authorList>
    </citation>
    <scope>NUCLEOTIDE SEQUENCE [LARGE SCALE GENOMIC DNA]</scope>
    <source>
        <strain evidence="10">ATCC 49424 / DSM 5305 / JCM 21570 / NBRC 103401 / IFAM 1448</strain>
    </source>
</reference>
<feature type="binding site" evidence="7">
    <location>
        <position position="219"/>
    </location>
    <ligand>
        <name>Mg(2+)</name>
        <dbReference type="ChEBI" id="CHEBI:18420"/>
    </ligand>
</feature>
<name>F0SI74_RUBBR</name>
<feature type="transmembrane region" description="Helical" evidence="8">
    <location>
        <begin position="246"/>
        <end position="265"/>
    </location>
</feature>
<feature type="transmembrane region" description="Helical" evidence="8">
    <location>
        <begin position="110"/>
        <end position="127"/>
    </location>
</feature>
<dbReference type="GO" id="GO:0044038">
    <property type="term" value="P:cell wall macromolecule biosynthetic process"/>
    <property type="evidence" value="ECO:0007669"/>
    <property type="project" value="TreeGrafter"/>
</dbReference>
<organism evidence="9 10">
    <name type="scientific">Rubinisphaera brasiliensis (strain ATCC 49424 / DSM 5305 / JCM 21570 / IAM 15109 / NBRC 103401 / IFAM 1448)</name>
    <name type="common">Planctomyces brasiliensis</name>
    <dbReference type="NCBI Taxonomy" id="756272"/>
    <lineage>
        <taxon>Bacteria</taxon>
        <taxon>Pseudomonadati</taxon>
        <taxon>Planctomycetota</taxon>
        <taxon>Planctomycetia</taxon>
        <taxon>Planctomycetales</taxon>
        <taxon>Planctomycetaceae</taxon>
        <taxon>Rubinisphaera</taxon>
    </lineage>
</organism>
<feature type="transmembrane region" description="Helical" evidence="8">
    <location>
        <begin position="294"/>
        <end position="315"/>
    </location>
</feature>
<dbReference type="PANTHER" id="PTHR22926:SF3">
    <property type="entry name" value="UNDECAPRENYL-PHOSPHATE ALPHA-N-ACETYLGLUCOSAMINYL 1-PHOSPHATE TRANSFERASE"/>
    <property type="match status" value="1"/>
</dbReference>
<feature type="transmembrane region" description="Helical" evidence="8">
    <location>
        <begin position="167"/>
        <end position="186"/>
    </location>
</feature>
<keyword evidence="5 8" id="KW-1133">Transmembrane helix</keyword>
<dbReference type="AlphaFoldDB" id="F0SI74"/>
<accession>F0SI74</accession>
<dbReference type="GO" id="GO:0009103">
    <property type="term" value="P:lipopolysaccharide biosynthetic process"/>
    <property type="evidence" value="ECO:0007669"/>
    <property type="project" value="TreeGrafter"/>
</dbReference>
<comment type="subcellular location">
    <subcellularLocation>
        <location evidence="1">Cell membrane</location>
        <topology evidence="1">Multi-pass membrane protein</topology>
    </subcellularLocation>
</comment>
<sequence>MAWLLATVISLAVSIGLTPVAAAWARRIGLVDQPDGHRKLHARAIPLGGGLAVIASLMIVCGLAFLVSPAFRDGVTEHLLPLLSLVLATCLLCAIGFIDDLQGIRGRQKLLAQLVAALIVAASGTSIERLVLFDHVFEMGIFAIPVTCLWLLAVVNAVNLIDGADGLATTVCIIISVTFAVMAEMLGHPTESLIATALAGSLLGFLFYNRPPAKIFLGDAGSMAIGLLLGVLAIRSSLKGPATITLASATAIWAVLFFDVAMAIARRKLTGRSFYTVDRGHIHHVLQHRGFGPVATIAIIAGACAACAIGALFSVAWKSELWAVLTTAAVLCLIVGSRLFGHHECSLFCERLKGFAVSLVTAVSPSGKTPPKSNGSQRCTRFRGNREWDVLWQSLTEYAERFNLCRVQLNVCSPAISEEYHAVWSSHQEGIDFDCWSIEVPLFCDHLRIGSIAIVGRSARGESNFTWLSDLMDGFESFEIQLAEVIGDEKRAPVATSPRLPGSVAFAAPGGRLDG</sequence>
<evidence type="ECO:0000256" key="7">
    <source>
        <dbReference type="PIRSR" id="PIRSR600715-1"/>
    </source>
</evidence>
<feature type="transmembrane region" description="Helical" evidence="8">
    <location>
        <begin position="139"/>
        <end position="160"/>
    </location>
</feature>
<evidence type="ECO:0000313" key="9">
    <source>
        <dbReference type="EMBL" id="ADY61776.1"/>
    </source>
</evidence>
<feature type="transmembrane region" description="Helical" evidence="8">
    <location>
        <begin position="192"/>
        <end position="208"/>
    </location>
</feature>
<keyword evidence="3 9" id="KW-0808">Transferase</keyword>
<feature type="transmembrane region" description="Helical" evidence="8">
    <location>
        <begin position="79"/>
        <end position="98"/>
    </location>
</feature>
<dbReference type="RefSeq" id="WP_013630481.1">
    <property type="nucleotide sequence ID" value="NC_015174.1"/>
</dbReference>
<dbReference type="GO" id="GO:0046872">
    <property type="term" value="F:metal ion binding"/>
    <property type="evidence" value="ECO:0007669"/>
    <property type="project" value="UniProtKB-KW"/>
</dbReference>
<feature type="transmembrane region" description="Helical" evidence="8">
    <location>
        <begin position="45"/>
        <end position="67"/>
    </location>
</feature>
<dbReference type="InterPro" id="IPR000715">
    <property type="entry name" value="Glycosyl_transferase_4"/>
</dbReference>
<dbReference type="GO" id="GO:0016780">
    <property type="term" value="F:phosphotransferase activity, for other substituted phosphate groups"/>
    <property type="evidence" value="ECO:0007669"/>
    <property type="project" value="InterPro"/>
</dbReference>
<dbReference type="KEGG" id="pbs:Plabr_4202"/>